<proteinExistence type="predicted"/>
<evidence type="ECO:0000313" key="3">
    <source>
        <dbReference type="EMBL" id="KAL3086139.1"/>
    </source>
</evidence>
<organism evidence="3 4">
    <name type="scientific">Heterodera schachtii</name>
    <name type="common">Sugarbeet cyst nematode worm</name>
    <name type="synonym">Tylenchus schachtii</name>
    <dbReference type="NCBI Taxonomy" id="97005"/>
    <lineage>
        <taxon>Eukaryota</taxon>
        <taxon>Metazoa</taxon>
        <taxon>Ecdysozoa</taxon>
        <taxon>Nematoda</taxon>
        <taxon>Chromadorea</taxon>
        <taxon>Rhabditida</taxon>
        <taxon>Tylenchina</taxon>
        <taxon>Tylenchomorpha</taxon>
        <taxon>Tylenchoidea</taxon>
        <taxon>Heteroderidae</taxon>
        <taxon>Heteroderinae</taxon>
        <taxon>Heterodera</taxon>
    </lineage>
</organism>
<evidence type="ECO:0000259" key="2">
    <source>
        <dbReference type="PROSITE" id="PS50144"/>
    </source>
</evidence>
<dbReference type="Pfam" id="PF22486">
    <property type="entry name" value="MATH_2"/>
    <property type="match status" value="1"/>
</dbReference>
<evidence type="ECO:0008006" key="5">
    <source>
        <dbReference type="Google" id="ProtNLM"/>
    </source>
</evidence>
<comment type="caution">
    <text evidence="3">The sequence shown here is derived from an EMBL/GenBank/DDBJ whole genome shotgun (WGS) entry which is preliminary data.</text>
</comment>
<dbReference type="InterPro" id="IPR008974">
    <property type="entry name" value="TRAF-like"/>
</dbReference>
<feature type="domain" description="MATH" evidence="2">
    <location>
        <begin position="284"/>
        <end position="415"/>
    </location>
</feature>
<protein>
    <recommendedName>
        <fullName evidence="5">BTB domain-containing protein</fullName>
    </recommendedName>
</protein>
<dbReference type="InterPro" id="IPR011705">
    <property type="entry name" value="BACK"/>
</dbReference>
<dbReference type="InterPro" id="IPR000210">
    <property type="entry name" value="BTB/POZ_dom"/>
</dbReference>
<dbReference type="Gene3D" id="3.30.710.10">
    <property type="entry name" value="Potassium Channel Kv1.1, Chain A"/>
    <property type="match status" value="1"/>
</dbReference>
<dbReference type="EMBL" id="JBICCN010000212">
    <property type="protein sequence ID" value="KAL3086139.1"/>
    <property type="molecule type" value="Genomic_DNA"/>
</dbReference>
<dbReference type="SMART" id="SM00225">
    <property type="entry name" value="BTB"/>
    <property type="match status" value="1"/>
</dbReference>
<dbReference type="PANTHER" id="PTHR45774:SF3">
    <property type="entry name" value="BTB (POZ) DOMAIN-CONTAINING 2B-RELATED"/>
    <property type="match status" value="1"/>
</dbReference>
<dbReference type="AlphaFoldDB" id="A0ABD2J210"/>
<evidence type="ECO:0000259" key="1">
    <source>
        <dbReference type="PROSITE" id="PS50097"/>
    </source>
</evidence>
<dbReference type="PANTHER" id="PTHR45774">
    <property type="entry name" value="BTB/POZ DOMAIN-CONTAINING"/>
    <property type="match status" value="1"/>
</dbReference>
<dbReference type="SUPFAM" id="SSF49599">
    <property type="entry name" value="TRAF domain-like"/>
    <property type="match status" value="1"/>
</dbReference>
<dbReference type="SMART" id="SM00875">
    <property type="entry name" value="BACK"/>
    <property type="match status" value="1"/>
</dbReference>
<dbReference type="InterPro" id="IPR002083">
    <property type="entry name" value="MATH/TRAF_dom"/>
</dbReference>
<dbReference type="Proteomes" id="UP001620645">
    <property type="component" value="Unassembled WGS sequence"/>
</dbReference>
<reference evidence="3 4" key="1">
    <citation type="submission" date="2024-10" db="EMBL/GenBank/DDBJ databases">
        <authorList>
            <person name="Kim D."/>
        </authorList>
    </citation>
    <scope>NUCLEOTIDE SEQUENCE [LARGE SCALE GENOMIC DNA]</scope>
    <source>
        <strain evidence="3">Taebaek</strain>
    </source>
</reference>
<accession>A0ABD2J210</accession>
<dbReference type="Pfam" id="PF07707">
    <property type="entry name" value="BACK"/>
    <property type="match status" value="1"/>
</dbReference>
<dbReference type="Gene3D" id="1.25.40.420">
    <property type="match status" value="1"/>
</dbReference>
<dbReference type="SUPFAM" id="SSF54695">
    <property type="entry name" value="POZ domain"/>
    <property type="match status" value="1"/>
</dbReference>
<keyword evidence="4" id="KW-1185">Reference proteome</keyword>
<sequence>MSSNLLERLKLMLSTGDEADVHFLVGKENELLKAHKCVMIFASDVFGSMFRFDDKNAKTKTSADCPHVIEVTDVEPAAFRVMLSFIYAEDLSELNGQNAMEVLYAANKYNISLLVKALLNFPINELPNVFLAFDEARLFNENDFSRHCLDYIDQNAEMLLQSEQFLQIDQNLLCEIIGRDQLKIEDELTIWNAAICWADEKCRQNAIECSAENRRAVLGPALFKIRFPLITKRKFSLNIVPSCVLTMEELLPVFQFHCHPNLRDTPGQYPMAFPCHGRISDQREGTFSMDIEKLSEFAREEVNSCRLSKHFYTKGLPWKIWAEIRTKKNSTEKYLGVFLWCIAQIIDENWSCKCSSTLRIVSQKSGTEDVTRKYDHILNNKVNRWGFPFFITFTQLMDLDKGIYDKNEDKVTLAINIKVEEEKGTKNA</sequence>
<gene>
    <name evidence="3" type="ORF">niasHS_008912</name>
</gene>
<dbReference type="PROSITE" id="PS50144">
    <property type="entry name" value="MATH"/>
    <property type="match status" value="1"/>
</dbReference>
<dbReference type="Pfam" id="PF00651">
    <property type="entry name" value="BTB"/>
    <property type="match status" value="1"/>
</dbReference>
<dbReference type="PROSITE" id="PS50097">
    <property type="entry name" value="BTB"/>
    <property type="match status" value="1"/>
</dbReference>
<feature type="domain" description="BTB" evidence="1">
    <location>
        <begin position="19"/>
        <end position="95"/>
    </location>
</feature>
<dbReference type="InterPro" id="IPR011333">
    <property type="entry name" value="SKP1/BTB/POZ_sf"/>
</dbReference>
<name>A0ABD2J210_HETSC</name>
<dbReference type="SMART" id="SM00061">
    <property type="entry name" value="MATH"/>
    <property type="match status" value="1"/>
</dbReference>
<evidence type="ECO:0000313" key="4">
    <source>
        <dbReference type="Proteomes" id="UP001620645"/>
    </source>
</evidence>
<dbReference type="Gene3D" id="2.60.210.10">
    <property type="entry name" value="Apoptosis, Tumor Necrosis Factor Receptor Associated Protein 2, Chain A"/>
    <property type="match status" value="1"/>
</dbReference>